<evidence type="ECO:0000313" key="2">
    <source>
        <dbReference type="EMBL" id="SUZ98825.1"/>
    </source>
</evidence>
<proteinExistence type="predicted"/>
<accession>A0A381S3Z7</accession>
<dbReference type="EMBL" id="UINC01002642">
    <property type="protein sequence ID" value="SUZ98825.1"/>
    <property type="molecule type" value="Genomic_DNA"/>
</dbReference>
<keyword evidence="1" id="KW-0812">Transmembrane</keyword>
<feature type="transmembrane region" description="Helical" evidence="1">
    <location>
        <begin position="14"/>
        <end position="35"/>
    </location>
</feature>
<sequence length="36" mass="3749">MSEHSGGLTEMQGVGRVVLVIGLGVFLIGMIGLFVM</sequence>
<organism evidence="2">
    <name type="scientific">marine metagenome</name>
    <dbReference type="NCBI Taxonomy" id="408172"/>
    <lineage>
        <taxon>unclassified sequences</taxon>
        <taxon>metagenomes</taxon>
        <taxon>ecological metagenomes</taxon>
    </lineage>
</organism>
<gene>
    <name evidence="2" type="ORF">METZ01_LOCUS51679</name>
</gene>
<protein>
    <submittedName>
        <fullName evidence="2">Uncharacterized protein</fullName>
    </submittedName>
</protein>
<name>A0A381S3Z7_9ZZZZ</name>
<dbReference type="AlphaFoldDB" id="A0A381S3Z7"/>
<keyword evidence="1" id="KW-0472">Membrane</keyword>
<evidence type="ECO:0000256" key="1">
    <source>
        <dbReference type="SAM" id="Phobius"/>
    </source>
</evidence>
<reference evidence="2" key="1">
    <citation type="submission" date="2018-05" db="EMBL/GenBank/DDBJ databases">
        <authorList>
            <person name="Lanie J.A."/>
            <person name="Ng W.-L."/>
            <person name="Kazmierczak K.M."/>
            <person name="Andrzejewski T.M."/>
            <person name="Davidsen T.M."/>
            <person name="Wayne K.J."/>
            <person name="Tettelin H."/>
            <person name="Glass J.I."/>
            <person name="Rusch D."/>
            <person name="Podicherti R."/>
            <person name="Tsui H.-C.T."/>
            <person name="Winkler M.E."/>
        </authorList>
    </citation>
    <scope>NUCLEOTIDE SEQUENCE</scope>
</reference>
<keyword evidence="1" id="KW-1133">Transmembrane helix</keyword>